<dbReference type="EMBL" id="UZAE01006996">
    <property type="protein sequence ID" value="VDO02283.1"/>
    <property type="molecule type" value="Genomic_DNA"/>
</dbReference>
<sequence>MLLGCIFQALGIRIQAFVDGLTSSEIYLSRDFQSDENFIDDATVNPNGDSCPYALLVMAVQLLNEITTFLRESHQHATRAQFASVSSATPGGSRSGDHSNQWESGANGRRNHGVASGSSAVGALKSTRRRLSILMPMFAQADPKDKSNSLYTEISNVKGLDGDSASKAADEYETIHPPAGTGSHGNRQISFAFSENDRDRCNSLQGSVSSLELHNEVVEKSSELTLIPLSY</sequence>
<dbReference type="Pfam" id="PF19424">
    <property type="entry name" value="UNC80"/>
    <property type="match status" value="1"/>
</dbReference>
<evidence type="ECO:0000256" key="1">
    <source>
        <dbReference type="SAM" id="MobiDB-lite"/>
    </source>
</evidence>
<dbReference type="InterPro" id="IPR045852">
    <property type="entry name" value="UNC80_central"/>
</dbReference>
<organism evidence="5">
    <name type="scientific">Rodentolepis nana</name>
    <name type="common">Dwarf tapeworm</name>
    <name type="synonym">Hymenolepis nana</name>
    <dbReference type="NCBI Taxonomy" id="102285"/>
    <lineage>
        <taxon>Eukaryota</taxon>
        <taxon>Metazoa</taxon>
        <taxon>Spiralia</taxon>
        <taxon>Lophotrochozoa</taxon>
        <taxon>Platyhelminthes</taxon>
        <taxon>Cestoda</taxon>
        <taxon>Eucestoda</taxon>
        <taxon>Cyclophyllidea</taxon>
        <taxon>Hymenolepididae</taxon>
        <taxon>Rodentolepis</taxon>
    </lineage>
</organism>
<dbReference type="STRING" id="102285.A0A0R3TH87"/>
<feature type="compositionally biased region" description="Polar residues" evidence="1">
    <location>
        <begin position="81"/>
        <end position="104"/>
    </location>
</feature>
<gene>
    <name evidence="3" type="ORF">HNAJ_LOCUS6423</name>
</gene>
<dbReference type="Proteomes" id="UP000278807">
    <property type="component" value="Unassembled WGS sequence"/>
</dbReference>
<evidence type="ECO:0000313" key="5">
    <source>
        <dbReference type="WBParaSite" id="HNAJ_0000642801-mRNA-1"/>
    </source>
</evidence>
<dbReference type="AlphaFoldDB" id="A0A0R3TH87"/>
<dbReference type="PANTHER" id="PTHR31781">
    <property type="entry name" value="UNC80"/>
    <property type="match status" value="1"/>
</dbReference>
<reference evidence="3 4" key="2">
    <citation type="submission" date="2018-11" db="EMBL/GenBank/DDBJ databases">
        <authorList>
            <consortium name="Pathogen Informatics"/>
        </authorList>
    </citation>
    <scope>NUCLEOTIDE SEQUENCE [LARGE SCALE GENOMIC DNA]</scope>
</reference>
<dbReference type="GO" id="GO:0030424">
    <property type="term" value="C:axon"/>
    <property type="evidence" value="ECO:0007669"/>
    <property type="project" value="TreeGrafter"/>
</dbReference>
<dbReference type="PANTHER" id="PTHR31781:SF1">
    <property type="entry name" value="PROTEIN UNC-80 HOMOLOG"/>
    <property type="match status" value="1"/>
</dbReference>
<dbReference type="GO" id="GO:0005261">
    <property type="term" value="F:monoatomic cation channel activity"/>
    <property type="evidence" value="ECO:0007669"/>
    <property type="project" value="TreeGrafter"/>
</dbReference>
<feature type="region of interest" description="Disordered" evidence="1">
    <location>
        <begin position="81"/>
        <end position="121"/>
    </location>
</feature>
<accession>A0A0R3TH87</accession>
<dbReference type="GO" id="GO:0055080">
    <property type="term" value="P:monoatomic cation homeostasis"/>
    <property type="evidence" value="ECO:0007669"/>
    <property type="project" value="TreeGrafter"/>
</dbReference>
<protein>
    <submittedName>
        <fullName evidence="5">UNC80 domain-containing protein</fullName>
    </submittedName>
</protein>
<keyword evidence="4" id="KW-1185">Reference proteome</keyword>
<name>A0A0R3TH87_RODNA</name>
<evidence type="ECO:0000313" key="4">
    <source>
        <dbReference type="Proteomes" id="UP000278807"/>
    </source>
</evidence>
<dbReference type="GO" id="GO:0034703">
    <property type="term" value="C:cation channel complex"/>
    <property type="evidence" value="ECO:0007669"/>
    <property type="project" value="TreeGrafter"/>
</dbReference>
<reference evidence="5" key="1">
    <citation type="submission" date="2017-02" db="UniProtKB">
        <authorList>
            <consortium name="WormBaseParasite"/>
        </authorList>
    </citation>
    <scope>IDENTIFICATION</scope>
</reference>
<dbReference type="WBParaSite" id="HNAJ_0000642801-mRNA-1">
    <property type="protein sequence ID" value="HNAJ_0000642801-mRNA-1"/>
    <property type="gene ID" value="HNAJ_0000642801"/>
</dbReference>
<proteinExistence type="predicted"/>
<feature type="domain" description="Protein UNC80 central region" evidence="2">
    <location>
        <begin position="33"/>
        <end position="172"/>
    </location>
</feature>
<evidence type="ECO:0000259" key="2">
    <source>
        <dbReference type="Pfam" id="PF19424"/>
    </source>
</evidence>
<evidence type="ECO:0000313" key="3">
    <source>
        <dbReference type="EMBL" id="VDO02283.1"/>
    </source>
</evidence>